<name>A0ABW1TG20_9LACO</name>
<keyword evidence="3" id="KW-1185">Reference proteome</keyword>
<evidence type="ECO:0000313" key="2">
    <source>
        <dbReference type="EMBL" id="MFC6260615.1"/>
    </source>
</evidence>
<feature type="transmembrane region" description="Helical" evidence="1">
    <location>
        <begin position="32"/>
        <end position="52"/>
    </location>
</feature>
<evidence type="ECO:0000313" key="3">
    <source>
        <dbReference type="Proteomes" id="UP001596283"/>
    </source>
</evidence>
<evidence type="ECO:0000256" key="1">
    <source>
        <dbReference type="SAM" id="Phobius"/>
    </source>
</evidence>
<sequence length="108" mass="11920">MFKEINNVIRFLVEMTSLGLLVASGLKNGNLVLKIGIGIIMPVIIMLFWSHYMAPMSAARLTESARMIAEFLIFGSTAFLIALSFDWKVASTYIVIVAANTILDHVLT</sequence>
<dbReference type="Pfam" id="PF10823">
    <property type="entry name" value="DUF2568"/>
    <property type="match status" value="1"/>
</dbReference>
<dbReference type="InterPro" id="IPR021214">
    <property type="entry name" value="DUF2568"/>
</dbReference>
<keyword evidence="1" id="KW-1133">Transmembrane helix</keyword>
<accession>A0ABW1TG20</accession>
<organism evidence="2 3">
    <name type="scientific">Levilactobacillus fujinensis</name>
    <dbReference type="NCBI Taxonomy" id="2486024"/>
    <lineage>
        <taxon>Bacteria</taxon>
        <taxon>Bacillati</taxon>
        <taxon>Bacillota</taxon>
        <taxon>Bacilli</taxon>
        <taxon>Lactobacillales</taxon>
        <taxon>Lactobacillaceae</taxon>
        <taxon>Levilactobacillus</taxon>
    </lineage>
</organism>
<protein>
    <submittedName>
        <fullName evidence="2">YrdB family protein</fullName>
    </submittedName>
</protein>
<comment type="caution">
    <text evidence="2">The sequence shown here is derived from an EMBL/GenBank/DDBJ whole genome shotgun (WGS) entry which is preliminary data.</text>
</comment>
<feature type="transmembrane region" description="Helical" evidence="1">
    <location>
        <begin position="64"/>
        <end position="83"/>
    </location>
</feature>
<keyword evidence="1" id="KW-0472">Membrane</keyword>
<dbReference type="EMBL" id="JBHSSI010000035">
    <property type="protein sequence ID" value="MFC6260615.1"/>
    <property type="molecule type" value="Genomic_DNA"/>
</dbReference>
<reference evidence="3" key="1">
    <citation type="journal article" date="2019" name="Int. J. Syst. Evol. Microbiol.">
        <title>The Global Catalogue of Microorganisms (GCM) 10K type strain sequencing project: providing services to taxonomists for standard genome sequencing and annotation.</title>
        <authorList>
            <consortium name="The Broad Institute Genomics Platform"/>
            <consortium name="The Broad Institute Genome Sequencing Center for Infectious Disease"/>
            <person name="Wu L."/>
            <person name="Ma J."/>
        </authorList>
    </citation>
    <scope>NUCLEOTIDE SEQUENCE [LARGE SCALE GENOMIC DNA]</scope>
    <source>
        <strain evidence="3">CCM 8908</strain>
    </source>
</reference>
<dbReference type="RefSeq" id="WP_125687751.1">
    <property type="nucleotide sequence ID" value="NZ_JBHSSI010000035.1"/>
</dbReference>
<proteinExistence type="predicted"/>
<gene>
    <name evidence="2" type="ORF">ACFP1C_06585</name>
</gene>
<dbReference type="Proteomes" id="UP001596283">
    <property type="component" value="Unassembled WGS sequence"/>
</dbReference>
<keyword evidence="1" id="KW-0812">Transmembrane</keyword>